<sequence>MANGWTYQKSGLGLREDEFSWQGSVESDPRFFLRRSKDEPEKVTDLLFGELSDDTAEAMLAEFLRLSGGIRGKRLVFTRISRRGDSHDATVATFDRVARVGTNAVVLSGWLVDNRFLDQDGNHWNAVLELRRDVV</sequence>
<dbReference type="AlphaFoldDB" id="A0A225NB37"/>
<evidence type="ECO:0000313" key="1">
    <source>
        <dbReference type="EMBL" id="OWU66872.1"/>
    </source>
</evidence>
<dbReference type="OrthoDB" id="7869211at2"/>
<dbReference type="RefSeq" id="WP_088652924.1">
    <property type="nucleotide sequence ID" value="NZ_AQQR01000035.1"/>
</dbReference>
<dbReference type="EMBL" id="AQQR01000035">
    <property type="protein sequence ID" value="OWU66872.1"/>
    <property type="molecule type" value="Genomic_DNA"/>
</dbReference>
<keyword evidence="2" id="KW-1185">Reference proteome</keyword>
<accession>A0A225NB37</accession>
<gene>
    <name evidence="1" type="ORF">ATO3_27160</name>
</gene>
<reference evidence="1 2" key="1">
    <citation type="submission" date="2013-04" db="EMBL/GenBank/DDBJ databases">
        <title>Oceanicola sp. 22II1-22F33 Genome Sequencing.</title>
        <authorList>
            <person name="Lai Q."/>
            <person name="Li G."/>
            <person name="Shao Z."/>
        </authorList>
    </citation>
    <scope>NUCLEOTIDE SEQUENCE [LARGE SCALE GENOMIC DNA]</scope>
    <source>
        <strain evidence="1 2">22II1-22F33</strain>
    </source>
</reference>
<name>A0A225NB37_9RHOB</name>
<proteinExistence type="predicted"/>
<comment type="caution">
    <text evidence="1">The sequence shown here is derived from an EMBL/GenBank/DDBJ whole genome shotgun (WGS) entry which is preliminary data.</text>
</comment>
<dbReference type="Proteomes" id="UP000215377">
    <property type="component" value="Unassembled WGS sequence"/>
</dbReference>
<organism evidence="1 2">
    <name type="scientific">Marinibacterium profundimaris</name>
    <dbReference type="NCBI Taxonomy" id="1679460"/>
    <lineage>
        <taxon>Bacteria</taxon>
        <taxon>Pseudomonadati</taxon>
        <taxon>Pseudomonadota</taxon>
        <taxon>Alphaproteobacteria</taxon>
        <taxon>Rhodobacterales</taxon>
        <taxon>Paracoccaceae</taxon>
        <taxon>Marinibacterium</taxon>
    </lineage>
</organism>
<protein>
    <submittedName>
        <fullName evidence="1">Uncharacterized protein</fullName>
    </submittedName>
</protein>
<evidence type="ECO:0000313" key="2">
    <source>
        <dbReference type="Proteomes" id="UP000215377"/>
    </source>
</evidence>